<keyword evidence="1" id="KW-0378">Hydrolase</keyword>
<dbReference type="InterPro" id="IPR036514">
    <property type="entry name" value="SGNH_hydro_sf"/>
</dbReference>
<evidence type="ECO:0000313" key="3">
    <source>
        <dbReference type="EMBL" id="QPL54817.1"/>
    </source>
</evidence>
<dbReference type="Gene3D" id="3.40.50.1110">
    <property type="entry name" value="SGNH hydrolase"/>
    <property type="match status" value="1"/>
</dbReference>
<evidence type="ECO:0000256" key="1">
    <source>
        <dbReference type="ARBA" id="ARBA00022801"/>
    </source>
</evidence>
<reference evidence="3 4" key="1">
    <citation type="submission" date="2020-11" db="EMBL/GenBank/DDBJ databases">
        <title>Complete and Circularized Genome Assembly of a human isolate of Vibrio navarrensis biotype pommerensis with MiSeq and MinION Sequence Data.</title>
        <authorList>
            <person name="Schwartz K."/>
            <person name="Borowiak M."/>
            <person name="Deneke C."/>
            <person name="Balau V."/>
            <person name="Metelmann C."/>
            <person name="Strauch E."/>
        </authorList>
    </citation>
    <scope>NUCLEOTIDE SEQUENCE [LARGE SCALE GENOMIC DNA]</scope>
    <source>
        <strain evidence="3 4">20-VB00237</strain>
    </source>
</reference>
<dbReference type="Pfam" id="PF03629">
    <property type="entry name" value="SASA"/>
    <property type="match status" value="1"/>
</dbReference>
<dbReference type="Proteomes" id="UP000594435">
    <property type="component" value="Chromosome 1"/>
</dbReference>
<dbReference type="GO" id="GO:0016788">
    <property type="term" value="F:hydrolase activity, acting on ester bonds"/>
    <property type="evidence" value="ECO:0007669"/>
    <property type="project" value="UniProtKB-ARBA"/>
</dbReference>
<feature type="domain" description="Sialate O-acetylesterase" evidence="2">
    <location>
        <begin position="377"/>
        <end position="537"/>
    </location>
</feature>
<dbReference type="AlphaFoldDB" id="A0AAJ4LV76"/>
<organism evidence="3 4">
    <name type="scientific">Vibrio navarrensis</name>
    <dbReference type="NCBI Taxonomy" id="29495"/>
    <lineage>
        <taxon>Bacteria</taxon>
        <taxon>Pseudomonadati</taxon>
        <taxon>Pseudomonadota</taxon>
        <taxon>Gammaproteobacteria</taxon>
        <taxon>Vibrionales</taxon>
        <taxon>Vibrionaceae</taxon>
        <taxon>Vibrio</taxon>
    </lineage>
</organism>
<evidence type="ECO:0000259" key="2">
    <source>
        <dbReference type="Pfam" id="PF03629"/>
    </source>
</evidence>
<dbReference type="RefSeq" id="WP_337971063.1">
    <property type="nucleotide sequence ID" value="NZ_CP065217.1"/>
</dbReference>
<proteinExistence type="predicted"/>
<evidence type="ECO:0000313" key="4">
    <source>
        <dbReference type="Proteomes" id="UP000594435"/>
    </source>
</evidence>
<gene>
    <name evidence="3" type="ORF">I3X05_06770</name>
</gene>
<dbReference type="SUPFAM" id="SSF52266">
    <property type="entry name" value="SGNH hydrolase"/>
    <property type="match status" value="1"/>
</dbReference>
<dbReference type="EMBL" id="CP065217">
    <property type="protein sequence ID" value="QPL54817.1"/>
    <property type="molecule type" value="Genomic_DNA"/>
</dbReference>
<accession>A0AAJ4LV76</accession>
<name>A0AAJ4LV76_9VIBR</name>
<sequence length="674" mass="73691">MMENSNNYFQLIAKFNKNIEWLNKVLLGGETDYVVIDGVGKPSISKEFADRFSELQAMVQGQKTYTTKAAMDGDLSPSADTIAMVWSDPNSQNNGWYGKVGASGSGSWSKSQYDPIKESQSLVLDVSSAISSSTDNTYKRRMAAMGQYLLDHKTEKIVPFVVDEDDMVRLGFDKATGDLVGTSLGSIDDSAPSSQVHPVVVDKSGRVAIGVNKRTGETLMVPDESTSILNAEKLEEYHLAEPLGAFSGYVYLITDEANRVLAGVDKNGAWEFFGGIKGINQQVNGPVIGSPKPFADINMTMFYGQSLSVGSQGKPALSTEQKYNNICFSGGARSKNTELGSTIPLVETNDPAPDGGTNRGETPCSGMGDYTQVLLGNRDIHTQLVCTAGHGGYRIDQLNKGTEWYNNYAVPHIRAGFDTSKASGKTHIHQAVCWLQGENDTNKSIDAYKLDLITLRNDLQTEMATYGGQTIEHEFITYQLSSYATTGNVARAQRAASKEHEHIHVCTPTYPIPHFSDKVHLTNVGYYLIGCYYARVYDHVVVRGVPWQPLDFKQALRQGKLVTVEFHVPNPPLAFDTDFMGSVYQSGFRVVDADGDVDVESIVLSGSNRITLVLAKEPNGDVRLRYGLDYSSSVIDGISSGAGGTLRDSNEETVKISGVTHPLYNWCLHFEEII</sequence>
<protein>
    <recommendedName>
        <fullName evidence="2">Sialate O-acetylesterase domain-containing protein</fullName>
    </recommendedName>
</protein>
<dbReference type="InterPro" id="IPR005181">
    <property type="entry name" value="SASA"/>
</dbReference>